<comment type="caution">
    <text evidence="2">The sequence shown here is derived from an EMBL/GenBank/DDBJ whole genome shotgun (WGS) entry which is preliminary data.</text>
</comment>
<reference evidence="2" key="1">
    <citation type="journal article" date="2022" name="Int. J. Mol. Sci.">
        <title>Draft Genome of Tanacetum Coccineum: Genomic Comparison of Closely Related Tanacetum-Family Plants.</title>
        <authorList>
            <person name="Yamashiro T."/>
            <person name="Shiraishi A."/>
            <person name="Nakayama K."/>
            <person name="Satake H."/>
        </authorList>
    </citation>
    <scope>NUCLEOTIDE SEQUENCE</scope>
</reference>
<name>A0ABQ5G8P8_9ASTR</name>
<evidence type="ECO:0000256" key="1">
    <source>
        <dbReference type="SAM" id="MobiDB-lite"/>
    </source>
</evidence>
<dbReference type="Proteomes" id="UP001151760">
    <property type="component" value="Unassembled WGS sequence"/>
</dbReference>
<protein>
    <submittedName>
        <fullName evidence="2">Uncharacterized protein</fullName>
    </submittedName>
</protein>
<sequence length="74" mass="7091">MAKSLASHISSKGKSQSGEIKIGASTPLHINGDAMLVAYDGDGGCSHGDAATAVGDEGGGGDDWICGGCGVAVA</sequence>
<proteinExistence type="predicted"/>
<feature type="compositionally biased region" description="Polar residues" evidence="1">
    <location>
        <begin position="7"/>
        <end position="18"/>
    </location>
</feature>
<evidence type="ECO:0000313" key="3">
    <source>
        <dbReference type="Proteomes" id="UP001151760"/>
    </source>
</evidence>
<keyword evidence="3" id="KW-1185">Reference proteome</keyword>
<evidence type="ECO:0000313" key="2">
    <source>
        <dbReference type="EMBL" id="GJT71759.1"/>
    </source>
</evidence>
<organism evidence="2 3">
    <name type="scientific">Tanacetum coccineum</name>
    <dbReference type="NCBI Taxonomy" id="301880"/>
    <lineage>
        <taxon>Eukaryota</taxon>
        <taxon>Viridiplantae</taxon>
        <taxon>Streptophyta</taxon>
        <taxon>Embryophyta</taxon>
        <taxon>Tracheophyta</taxon>
        <taxon>Spermatophyta</taxon>
        <taxon>Magnoliopsida</taxon>
        <taxon>eudicotyledons</taxon>
        <taxon>Gunneridae</taxon>
        <taxon>Pentapetalae</taxon>
        <taxon>asterids</taxon>
        <taxon>campanulids</taxon>
        <taxon>Asterales</taxon>
        <taxon>Asteraceae</taxon>
        <taxon>Asteroideae</taxon>
        <taxon>Anthemideae</taxon>
        <taxon>Anthemidinae</taxon>
        <taxon>Tanacetum</taxon>
    </lineage>
</organism>
<reference evidence="2" key="2">
    <citation type="submission" date="2022-01" db="EMBL/GenBank/DDBJ databases">
        <authorList>
            <person name="Yamashiro T."/>
            <person name="Shiraishi A."/>
            <person name="Satake H."/>
            <person name="Nakayama K."/>
        </authorList>
    </citation>
    <scope>NUCLEOTIDE SEQUENCE</scope>
</reference>
<feature type="region of interest" description="Disordered" evidence="1">
    <location>
        <begin position="1"/>
        <end position="20"/>
    </location>
</feature>
<gene>
    <name evidence="2" type="ORF">Tco_1031045</name>
</gene>
<accession>A0ABQ5G8P8</accession>
<dbReference type="EMBL" id="BQNB010018194">
    <property type="protein sequence ID" value="GJT71759.1"/>
    <property type="molecule type" value="Genomic_DNA"/>
</dbReference>